<keyword evidence="2" id="KW-0805">Transcription regulation</keyword>
<protein>
    <submittedName>
        <fullName evidence="4">Uncharacterized protein</fullName>
    </submittedName>
</protein>
<evidence type="ECO:0000313" key="4">
    <source>
        <dbReference type="EMBL" id="KAK9111385.1"/>
    </source>
</evidence>
<accession>A0AAP0NMQ4</accession>
<comment type="caution">
    <text evidence="4">The sequence shown here is derived from an EMBL/GenBank/DDBJ whole genome shotgun (WGS) entry which is preliminary data.</text>
</comment>
<name>A0AAP0NMQ4_9MAGN</name>
<dbReference type="PANTHER" id="PTHR13068:SF166">
    <property type="entry name" value="TRANSCRIPTION TERMINATION FACTOR MTERF15, MITOCHONDRIAL-LIKE"/>
    <property type="match status" value="1"/>
</dbReference>
<organism evidence="4 5">
    <name type="scientific">Stephania cephalantha</name>
    <dbReference type="NCBI Taxonomy" id="152367"/>
    <lineage>
        <taxon>Eukaryota</taxon>
        <taxon>Viridiplantae</taxon>
        <taxon>Streptophyta</taxon>
        <taxon>Embryophyta</taxon>
        <taxon>Tracheophyta</taxon>
        <taxon>Spermatophyta</taxon>
        <taxon>Magnoliopsida</taxon>
        <taxon>Ranunculales</taxon>
        <taxon>Menispermaceae</taxon>
        <taxon>Menispermoideae</taxon>
        <taxon>Cissampelideae</taxon>
        <taxon>Stephania</taxon>
    </lineage>
</organism>
<keyword evidence="5" id="KW-1185">Reference proteome</keyword>
<evidence type="ECO:0000256" key="2">
    <source>
        <dbReference type="ARBA" id="ARBA00022472"/>
    </source>
</evidence>
<dbReference type="AlphaFoldDB" id="A0AAP0NMQ4"/>
<dbReference type="Proteomes" id="UP001419268">
    <property type="component" value="Unassembled WGS sequence"/>
</dbReference>
<dbReference type="GO" id="GO:0006353">
    <property type="term" value="P:DNA-templated transcription termination"/>
    <property type="evidence" value="ECO:0007669"/>
    <property type="project" value="UniProtKB-KW"/>
</dbReference>
<dbReference type="InterPro" id="IPR038538">
    <property type="entry name" value="MTERF_sf"/>
</dbReference>
<dbReference type="GO" id="GO:0003676">
    <property type="term" value="F:nucleic acid binding"/>
    <property type="evidence" value="ECO:0007669"/>
    <property type="project" value="InterPro"/>
</dbReference>
<dbReference type="FunFam" id="1.25.70.10:FF:000001">
    <property type="entry name" value="Mitochondrial transcription termination factor-like"/>
    <property type="match status" value="1"/>
</dbReference>
<dbReference type="PANTHER" id="PTHR13068">
    <property type="entry name" value="CGI-12 PROTEIN-RELATED"/>
    <property type="match status" value="1"/>
</dbReference>
<reference evidence="4 5" key="1">
    <citation type="submission" date="2024-01" db="EMBL/GenBank/DDBJ databases">
        <title>Genome assemblies of Stephania.</title>
        <authorList>
            <person name="Yang L."/>
        </authorList>
    </citation>
    <scope>NUCLEOTIDE SEQUENCE [LARGE SCALE GENOMIC DNA]</scope>
    <source>
        <strain evidence="4">JXDWG</strain>
        <tissue evidence="4">Leaf</tissue>
    </source>
</reference>
<dbReference type="InterPro" id="IPR003690">
    <property type="entry name" value="MTERF"/>
</dbReference>
<keyword evidence="2" id="KW-0806">Transcription termination</keyword>
<proteinExistence type="inferred from homology"/>
<evidence type="ECO:0000313" key="5">
    <source>
        <dbReference type="Proteomes" id="UP001419268"/>
    </source>
</evidence>
<comment type="similarity">
    <text evidence="1">Belongs to the mTERF family.</text>
</comment>
<dbReference type="EMBL" id="JBBNAG010000008">
    <property type="protein sequence ID" value="KAK9111385.1"/>
    <property type="molecule type" value="Genomic_DNA"/>
</dbReference>
<sequence length="399" mass="45089">MFSLLRLRLPSRINLTTTTTTTDLHVLIPQTQFSKPISTNPSSPSDDSSSFTVSYLINSCGLSPESALSASKKVHFTSPTKPDLVLHFFRNHGFSNTQIANLTTKQPLLLLAKPNKTLLPKLEFLKQVGFPDHEIAHFLSTDPTFLYRSLERKIKPAYQYLKGLLGSDEKVAAAIKSSCSSWVLQFNLQRLIGHKVEILRNYGVPDRNIAKLVMSSPSSFSKTNDRFDELVRKVSEMGFDPSSTLFVNAVDVFSGMRRDTLEAKMQLFRSYGWSEDEIASAIRNQPFCVSISVEKLKMGLDFFMNNLKWKSLELAKYPNLLGLSLHKRVIPRWKVIQCLLSKGLIKDSVNICTVLKLSEAKFLQKFLVKYESKAPEILKLYQVDSRSRLVCDLNAESVP</sequence>
<evidence type="ECO:0000256" key="3">
    <source>
        <dbReference type="ARBA" id="ARBA00022946"/>
    </source>
</evidence>
<keyword evidence="2" id="KW-0804">Transcription</keyword>
<dbReference type="Gene3D" id="1.25.70.10">
    <property type="entry name" value="Transcription termination factor 3, mitochondrial"/>
    <property type="match status" value="1"/>
</dbReference>
<evidence type="ECO:0000256" key="1">
    <source>
        <dbReference type="ARBA" id="ARBA00007692"/>
    </source>
</evidence>
<dbReference type="Pfam" id="PF02536">
    <property type="entry name" value="mTERF"/>
    <property type="match status" value="2"/>
</dbReference>
<gene>
    <name evidence="4" type="ORF">Scep_018904</name>
</gene>
<keyword evidence="3" id="KW-0809">Transit peptide</keyword>
<dbReference type="SMART" id="SM00733">
    <property type="entry name" value="Mterf"/>
    <property type="match status" value="5"/>
</dbReference>